<proteinExistence type="predicted"/>
<gene>
    <name evidence="1" type="ORF">SAMN05444349_1157</name>
</gene>
<dbReference type="STRING" id="871325.SAMN05444349_1157"/>
<organism evidence="1 2">
    <name type="scientific">Bacteroides faecichinchillae</name>
    <dbReference type="NCBI Taxonomy" id="871325"/>
    <lineage>
        <taxon>Bacteria</taxon>
        <taxon>Pseudomonadati</taxon>
        <taxon>Bacteroidota</taxon>
        <taxon>Bacteroidia</taxon>
        <taxon>Bacteroidales</taxon>
        <taxon>Bacteroidaceae</taxon>
        <taxon>Bacteroides</taxon>
    </lineage>
</organism>
<reference evidence="1 2" key="1">
    <citation type="submission" date="2016-11" db="EMBL/GenBank/DDBJ databases">
        <authorList>
            <person name="Jaros S."/>
            <person name="Januszkiewicz K."/>
            <person name="Wedrychowicz H."/>
        </authorList>
    </citation>
    <scope>NUCLEOTIDE SEQUENCE [LARGE SCALE GENOMIC DNA]</scope>
    <source>
        <strain evidence="1 2">DSM 26883</strain>
    </source>
</reference>
<evidence type="ECO:0000313" key="1">
    <source>
        <dbReference type="EMBL" id="SHF27823.1"/>
    </source>
</evidence>
<evidence type="ECO:0000313" key="2">
    <source>
        <dbReference type="Proteomes" id="UP000184436"/>
    </source>
</evidence>
<accession>A0A1M5AC27</accession>
<name>A0A1M5AC27_9BACE</name>
<dbReference type="AlphaFoldDB" id="A0A1M5AC27"/>
<dbReference type="Proteomes" id="UP000184436">
    <property type="component" value="Unassembled WGS sequence"/>
</dbReference>
<keyword evidence="2" id="KW-1185">Reference proteome</keyword>
<dbReference type="EMBL" id="FQVD01000015">
    <property type="protein sequence ID" value="SHF27823.1"/>
    <property type="molecule type" value="Genomic_DNA"/>
</dbReference>
<protein>
    <submittedName>
        <fullName evidence="1">Uncharacterized protein</fullName>
    </submittedName>
</protein>
<sequence>MKNLLFGIKGATPYLYHPLVILLKINCIINRVLDNNVFFKNIFLS</sequence>